<gene>
    <name evidence="2" type="ORF">B446_04845</name>
</gene>
<feature type="compositionally biased region" description="Basic residues" evidence="1">
    <location>
        <begin position="143"/>
        <end position="164"/>
    </location>
</feature>
<dbReference type="Proteomes" id="UP000015423">
    <property type="component" value="Chromosome"/>
</dbReference>
<feature type="region of interest" description="Disordered" evidence="1">
    <location>
        <begin position="1"/>
        <end position="262"/>
    </location>
</feature>
<evidence type="ECO:0000256" key="1">
    <source>
        <dbReference type="SAM" id="MobiDB-lite"/>
    </source>
</evidence>
<dbReference type="KEGG" id="sci:B446_04845"/>
<keyword evidence="3" id="KW-1185">Reference proteome</keyword>
<evidence type="ECO:0000313" key="3">
    <source>
        <dbReference type="Proteomes" id="UP000015423"/>
    </source>
</evidence>
<feature type="compositionally biased region" description="Basic residues" evidence="1">
    <location>
        <begin position="21"/>
        <end position="43"/>
    </location>
</feature>
<reference evidence="3" key="1">
    <citation type="submission" date="2012-10" db="EMBL/GenBank/DDBJ databases">
        <title>The complete genome sequence of Streptomyces collinus Tu 365.</title>
        <authorList>
            <person name="Ruckert C."/>
            <person name="Szczepanowski R."/>
            <person name="Goesmann A."/>
            <person name="Pross E.K."/>
            <person name="Musiol E.M."/>
            <person name="Blin K."/>
            <person name="Wohlleben W."/>
            <person name="Puhler A."/>
            <person name="Weber T."/>
            <person name="Kalinowski J."/>
        </authorList>
    </citation>
    <scope>NUCLEOTIDE SEQUENCE [LARGE SCALE GENOMIC DNA]</scope>
    <source>
        <strain evidence="3">DSM 40733 / Tue 365</strain>
    </source>
</reference>
<name>S5VB93_STRC3</name>
<sequence length="361" mass="39436">MDPGLPAPGRRPPRPPPTARPARRPHPRRRGGRRRPAERRARRLPAAPRARPARPPGARLPRLRLRGAPRGLPERRRLPPSALLRRRGDPARLRPRRTRLGPRLRTRPQRPPPARDAGPHRPLRPGPAQPRAHGLPAPPLARRPARGRRPGPGRRHRPPRRPPRPARDPRTPARGPGPAPSPAPARRTRRPAAGPPGGPGRNALSRGHPDGRTPVVLITRNRRAELPRTLAPPRRPPERPRVPVTDDASTDGTAEAFARDLPETTLLCPGRDRTIGRDLALRQVRTRQVALPPGTTAGGSLTAPSGAPACSTPDRDSRIAAVTARSALVPRRRDPVPPEPEHRPIAPERARGSSPTRRHGG</sequence>
<feature type="compositionally biased region" description="Low complexity" evidence="1">
    <location>
        <begin position="44"/>
        <end position="60"/>
    </location>
</feature>
<reference evidence="2 3" key="2">
    <citation type="journal article" date="2013" name="J. Biotechnol.">
        <title>Complete genome sequence of the kirromycin producer Streptomyces collinus Tu 365 consisting of a linear chromosome and two linear plasmids.</title>
        <authorList>
            <person name="Ruckert C."/>
            <person name="Szczepanowski R."/>
            <person name="Albersmeier A."/>
            <person name="Goesmann A."/>
            <person name="Iftime D."/>
            <person name="Musiol E.M."/>
            <person name="Blin K."/>
            <person name="Wohlleben W."/>
            <person name="Puhler A."/>
            <person name="Kalinowski J."/>
            <person name="Weber T."/>
        </authorList>
    </citation>
    <scope>NUCLEOTIDE SEQUENCE [LARGE SCALE GENOMIC DNA]</scope>
    <source>
        <strain evidence="3">DSM 40733 / Tue 365</strain>
    </source>
</reference>
<feature type="compositionally biased region" description="Basic and acidic residues" evidence="1">
    <location>
        <begin position="331"/>
        <end position="351"/>
    </location>
</feature>
<dbReference type="GO" id="GO:0016740">
    <property type="term" value="F:transferase activity"/>
    <property type="evidence" value="ECO:0007669"/>
    <property type="project" value="UniProtKB-KW"/>
</dbReference>
<dbReference type="AlphaFoldDB" id="S5VB93"/>
<feature type="region of interest" description="Disordered" evidence="1">
    <location>
        <begin position="291"/>
        <end position="361"/>
    </location>
</feature>
<feature type="compositionally biased region" description="Basic residues" evidence="1">
    <location>
        <begin position="93"/>
        <end position="108"/>
    </location>
</feature>
<dbReference type="STRING" id="1214242.B446_04845"/>
<dbReference type="EMBL" id="CP006259">
    <property type="protein sequence ID" value="AGS67797.1"/>
    <property type="molecule type" value="Genomic_DNA"/>
</dbReference>
<protein>
    <submittedName>
        <fullName evidence="2">Family 2 glycosyl transferase</fullName>
    </submittedName>
</protein>
<feature type="compositionally biased region" description="Pro residues" evidence="1">
    <location>
        <begin position="1"/>
        <end position="19"/>
    </location>
</feature>
<dbReference type="eggNOG" id="COG1216">
    <property type="taxonomic scope" value="Bacteria"/>
</dbReference>
<organism evidence="2 3">
    <name type="scientific">Streptomyces collinus (strain DSM 40733 / Tue 365)</name>
    <dbReference type="NCBI Taxonomy" id="1214242"/>
    <lineage>
        <taxon>Bacteria</taxon>
        <taxon>Bacillati</taxon>
        <taxon>Actinomycetota</taxon>
        <taxon>Actinomycetes</taxon>
        <taxon>Kitasatosporales</taxon>
        <taxon>Streptomycetaceae</taxon>
        <taxon>Streptomyces</taxon>
    </lineage>
</organism>
<evidence type="ECO:0000313" key="2">
    <source>
        <dbReference type="EMBL" id="AGS67797.1"/>
    </source>
</evidence>
<proteinExistence type="predicted"/>
<keyword evidence="2" id="KW-0808">Transferase</keyword>
<accession>S5VB93</accession>
<dbReference type="HOGENOM" id="CLU_767069_0_0_11"/>